<dbReference type="InterPro" id="IPR014197">
    <property type="entry name" value="Sporulation_prot_YunB"/>
</dbReference>
<dbReference type="EMBL" id="JBHTCO010000020">
    <property type="protein sequence ID" value="MFC7394311.1"/>
    <property type="molecule type" value="Genomic_DNA"/>
</dbReference>
<sequence>MFKPMRRRRSVALRNAFVLTMVMFIIFTMGGFWFINKQVSPTLIEIAKNEAAQIETYAINYGVGKQPIKNLETNDDIKSVIDPKKLIIIQYNDKKEVTNVSYNTAEINRLKAEVTDRVQTFLRMAEDGEITIQNGKLIHKKTKQGIVAEIPLGQASENALLTNLSPRIPVKLDVLGNVNVDAKSKQVVTGINNTYIRIYLTIKVNVNVILPFAASNQPIEQTIPIAEQFIPGQVPYYYNQGSGGSGNDVTIPMSPKNNKSPKTGK</sequence>
<name>A0ABW2Q152_9BACL</name>
<keyword evidence="3" id="KW-1185">Reference proteome</keyword>
<dbReference type="NCBIfam" id="TIGR02832">
    <property type="entry name" value="spo_yunB"/>
    <property type="match status" value="1"/>
</dbReference>
<evidence type="ECO:0000256" key="1">
    <source>
        <dbReference type="SAM" id="Phobius"/>
    </source>
</evidence>
<keyword evidence="1" id="KW-1133">Transmembrane helix</keyword>
<comment type="caution">
    <text evidence="2">The sequence shown here is derived from an EMBL/GenBank/DDBJ whole genome shotgun (WGS) entry which is preliminary data.</text>
</comment>
<dbReference type="PIRSF" id="PIRSF021383">
    <property type="entry name" value="YunB"/>
    <property type="match status" value="1"/>
</dbReference>
<evidence type="ECO:0000313" key="2">
    <source>
        <dbReference type="EMBL" id="MFC7394311.1"/>
    </source>
</evidence>
<protein>
    <submittedName>
        <fullName evidence="2">Sporulation protein YunB</fullName>
    </submittedName>
</protein>
<reference evidence="3" key="1">
    <citation type="journal article" date="2019" name="Int. J. Syst. Evol. Microbiol.">
        <title>The Global Catalogue of Microorganisms (GCM) 10K type strain sequencing project: providing services to taxonomists for standard genome sequencing and annotation.</title>
        <authorList>
            <consortium name="The Broad Institute Genomics Platform"/>
            <consortium name="The Broad Institute Genome Sequencing Center for Infectious Disease"/>
            <person name="Wu L."/>
            <person name="Ma J."/>
        </authorList>
    </citation>
    <scope>NUCLEOTIDE SEQUENCE [LARGE SCALE GENOMIC DNA]</scope>
    <source>
        <strain evidence="3">CGMCC 1.16305</strain>
    </source>
</reference>
<dbReference type="Proteomes" id="UP001596505">
    <property type="component" value="Unassembled WGS sequence"/>
</dbReference>
<gene>
    <name evidence="2" type="primary">yunB</name>
    <name evidence="2" type="ORF">ACFQRG_15245</name>
</gene>
<proteinExistence type="predicted"/>
<evidence type="ECO:0000313" key="3">
    <source>
        <dbReference type="Proteomes" id="UP001596505"/>
    </source>
</evidence>
<accession>A0ABW2Q152</accession>
<dbReference type="Pfam" id="PF09560">
    <property type="entry name" value="Spore_YunB"/>
    <property type="match status" value="1"/>
</dbReference>
<keyword evidence="1" id="KW-0472">Membrane</keyword>
<organism evidence="2 3">
    <name type="scientific">Scopulibacillus cellulosilyticus</name>
    <dbReference type="NCBI Taxonomy" id="2665665"/>
    <lineage>
        <taxon>Bacteria</taxon>
        <taxon>Bacillati</taxon>
        <taxon>Bacillota</taxon>
        <taxon>Bacilli</taxon>
        <taxon>Bacillales</taxon>
        <taxon>Sporolactobacillaceae</taxon>
        <taxon>Scopulibacillus</taxon>
    </lineage>
</organism>
<feature type="transmembrane region" description="Helical" evidence="1">
    <location>
        <begin position="12"/>
        <end position="35"/>
    </location>
</feature>
<dbReference type="RefSeq" id="WP_380967538.1">
    <property type="nucleotide sequence ID" value="NZ_JBHTCO010000020.1"/>
</dbReference>
<keyword evidence="1" id="KW-0812">Transmembrane</keyword>